<name>A0A7R9I9F0_9NEOP</name>
<proteinExistence type="predicted"/>
<dbReference type="AlphaFoldDB" id="A0A7R9I9F0"/>
<dbReference type="EMBL" id="OD582815">
    <property type="protein sequence ID" value="CAD7451013.1"/>
    <property type="molecule type" value="Genomic_DNA"/>
</dbReference>
<protein>
    <submittedName>
        <fullName evidence="1">Uncharacterized protein</fullName>
    </submittedName>
</protein>
<evidence type="ECO:0000313" key="1">
    <source>
        <dbReference type="EMBL" id="CAD7451013.1"/>
    </source>
</evidence>
<gene>
    <name evidence="1" type="ORF">TBIB3V08_LOCUS13282</name>
</gene>
<reference evidence="1" key="1">
    <citation type="submission" date="2020-11" db="EMBL/GenBank/DDBJ databases">
        <authorList>
            <person name="Tran Van P."/>
        </authorList>
    </citation>
    <scope>NUCLEOTIDE SEQUENCE</scope>
</reference>
<accession>A0A7R9I9F0</accession>
<sequence length="43" mass="5100">MQQLGNALYSYNETAEYFNLNTYVTYVFPELLGFPKEFLELDI</sequence>
<organism evidence="1">
    <name type="scientific">Timema bartmani</name>
    <dbReference type="NCBI Taxonomy" id="61472"/>
    <lineage>
        <taxon>Eukaryota</taxon>
        <taxon>Metazoa</taxon>
        <taxon>Ecdysozoa</taxon>
        <taxon>Arthropoda</taxon>
        <taxon>Hexapoda</taxon>
        <taxon>Insecta</taxon>
        <taxon>Pterygota</taxon>
        <taxon>Neoptera</taxon>
        <taxon>Polyneoptera</taxon>
        <taxon>Phasmatodea</taxon>
        <taxon>Timematodea</taxon>
        <taxon>Timematoidea</taxon>
        <taxon>Timematidae</taxon>
        <taxon>Timema</taxon>
    </lineage>
</organism>